<dbReference type="PROSITE" id="PS51375">
    <property type="entry name" value="PPR"/>
    <property type="match status" value="8"/>
</dbReference>
<feature type="repeat" description="PPR" evidence="3">
    <location>
        <begin position="330"/>
        <end position="364"/>
    </location>
</feature>
<dbReference type="Pfam" id="PF13041">
    <property type="entry name" value="PPR_2"/>
    <property type="match status" value="3"/>
</dbReference>
<comment type="caution">
    <text evidence="4">The sequence shown here is derived from an EMBL/GenBank/DDBJ whole genome shotgun (WGS) entry which is preliminary data.</text>
</comment>
<name>A0A8J4RM91_9ROSI</name>
<feature type="repeat" description="PPR" evidence="3">
    <location>
        <begin position="505"/>
        <end position="539"/>
    </location>
</feature>
<feature type="repeat" description="PPR" evidence="3">
    <location>
        <begin position="225"/>
        <end position="259"/>
    </location>
</feature>
<dbReference type="Proteomes" id="UP000737018">
    <property type="component" value="Unassembled WGS sequence"/>
</dbReference>
<feature type="repeat" description="PPR" evidence="3">
    <location>
        <begin position="295"/>
        <end position="329"/>
    </location>
</feature>
<dbReference type="Pfam" id="PF12854">
    <property type="entry name" value="PPR_1"/>
    <property type="match status" value="1"/>
</dbReference>
<sequence>MSTPFYQVNLFYVNSFKQIITVSSCLPCVVVTATISSKLCSFFFFSFVKFRANYKQEIMNNSFPFCRFSTFLSSVAITQSTIKPSIPVDLGRNWKPVPIPHRTIPEPRGQDLDFINVAHSHLIHSDWSKLSSLSTGLTPLRVKHILLKIQKDHVLSLEFFKWVGIQKPCCHNLETHSIILHILTKNQKFKSAESILRKILVSGSIDVPLNLFEEMLHLYRLCDSSPRVFDSLFKTLAHMKKFRNATDIFCRMKDYGFFPTIESCNAYMSSLLDLHRMDIALAFYKGMQRYRISSNVYTLNMVMCSYCKLGKLDKAVEIFREMEGMGFSPNIASYNTLIAGYCNKGLLSSAIKLKNSMGKNGVHPNVVTFNTLIYGFCKEEKLHEAGKVFNEMKAANVSPNTVTYNTLINGYSQVGNSEMGGRLYDEMMRCQVKADILTYNALILGLCKEGKTKKAAYLVKELDKENLVPNASTFSALISGQCARKNSERAFQLYKSMVRSGCHPNEQTFKILISTFCKNKDFDGAVQVLREMIERSMTPDSGILSEVFVGLCQCGKSQLAKMLYSEMEATHLMPAGFEISKTINFDAENENKASGDNW</sequence>
<dbReference type="InterPro" id="IPR002885">
    <property type="entry name" value="PPR_rpt"/>
</dbReference>
<evidence type="ECO:0000313" key="4">
    <source>
        <dbReference type="EMBL" id="KAF3976191.1"/>
    </source>
</evidence>
<dbReference type="InterPro" id="IPR011990">
    <property type="entry name" value="TPR-like_helical_dom_sf"/>
</dbReference>
<dbReference type="Gene3D" id="1.25.40.10">
    <property type="entry name" value="Tetratricopeptide repeat domain"/>
    <property type="match status" value="4"/>
</dbReference>
<evidence type="ECO:0000256" key="3">
    <source>
        <dbReference type="PROSITE-ProRule" id="PRU00708"/>
    </source>
</evidence>
<dbReference type="OrthoDB" id="185373at2759"/>
<evidence type="ECO:0000313" key="5">
    <source>
        <dbReference type="Proteomes" id="UP000737018"/>
    </source>
</evidence>
<dbReference type="NCBIfam" id="TIGR00756">
    <property type="entry name" value="PPR"/>
    <property type="match status" value="7"/>
</dbReference>
<accession>A0A8J4RM91</accession>
<feature type="repeat" description="PPR" evidence="3">
    <location>
        <begin position="470"/>
        <end position="504"/>
    </location>
</feature>
<dbReference type="EMBL" id="JRKL02000034">
    <property type="protein sequence ID" value="KAF3976191.1"/>
    <property type="molecule type" value="Genomic_DNA"/>
</dbReference>
<evidence type="ECO:0000256" key="1">
    <source>
        <dbReference type="ARBA" id="ARBA00007626"/>
    </source>
</evidence>
<evidence type="ECO:0008006" key="6">
    <source>
        <dbReference type="Google" id="ProtNLM"/>
    </source>
</evidence>
<feature type="repeat" description="PPR" evidence="3">
    <location>
        <begin position="435"/>
        <end position="469"/>
    </location>
</feature>
<protein>
    <recommendedName>
        <fullName evidence="6">Pentatricopeptide repeat-containing protein</fullName>
    </recommendedName>
</protein>
<dbReference type="PANTHER" id="PTHR47941">
    <property type="entry name" value="PENTATRICOPEPTIDE REPEAT-CONTAINING PROTEIN 3, MITOCHONDRIAL"/>
    <property type="match status" value="1"/>
</dbReference>
<keyword evidence="2" id="KW-0677">Repeat</keyword>
<gene>
    <name evidence="4" type="ORF">CMV_000589</name>
</gene>
<proteinExistence type="inferred from homology"/>
<evidence type="ECO:0000256" key="2">
    <source>
        <dbReference type="ARBA" id="ARBA00022737"/>
    </source>
</evidence>
<dbReference type="AlphaFoldDB" id="A0A8J4RM91"/>
<organism evidence="4 5">
    <name type="scientific">Castanea mollissima</name>
    <name type="common">Chinese chestnut</name>
    <dbReference type="NCBI Taxonomy" id="60419"/>
    <lineage>
        <taxon>Eukaryota</taxon>
        <taxon>Viridiplantae</taxon>
        <taxon>Streptophyta</taxon>
        <taxon>Embryophyta</taxon>
        <taxon>Tracheophyta</taxon>
        <taxon>Spermatophyta</taxon>
        <taxon>Magnoliopsida</taxon>
        <taxon>eudicotyledons</taxon>
        <taxon>Gunneridae</taxon>
        <taxon>Pentapetalae</taxon>
        <taxon>rosids</taxon>
        <taxon>fabids</taxon>
        <taxon>Fagales</taxon>
        <taxon>Fagaceae</taxon>
        <taxon>Castanea</taxon>
    </lineage>
</organism>
<comment type="similarity">
    <text evidence="1">Belongs to the PPR family. P subfamily.</text>
</comment>
<feature type="repeat" description="PPR" evidence="3">
    <location>
        <begin position="365"/>
        <end position="399"/>
    </location>
</feature>
<feature type="repeat" description="PPR" evidence="3">
    <location>
        <begin position="400"/>
        <end position="434"/>
    </location>
</feature>
<reference evidence="4" key="1">
    <citation type="submission" date="2020-03" db="EMBL/GenBank/DDBJ databases">
        <title>Castanea mollissima Vanexum genome sequencing.</title>
        <authorList>
            <person name="Staton M."/>
        </authorList>
    </citation>
    <scope>NUCLEOTIDE SEQUENCE</scope>
    <source>
        <tissue evidence="4">Leaf</tissue>
    </source>
</reference>
<keyword evidence="5" id="KW-1185">Reference proteome</keyword>